<dbReference type="AlphaFoldDB" id="F0R843"/>
<feature type="transmembrane region" description="Helical" evidence="1">
    <location>
        <begin position="41"/>
        <end position="62"/>
    </location>
</feature>
<sequence>MLRNKLKQIGQLVTIILFFTAFSVNIYLSCFYLKSIPKSEYISGMFLGVFILQLFVSFLFIITDLWLHCNAIRIMAVIMLVATCLFSFGYIYYTNSKPIALDIFILMQGCVFIYLFLSMVISHLVKKHY</sequence>
<protein>
    <recommendedName>
        <fullName evidence="4">Transmembrane protein</fullName>
    </recommendedName>
</protein>
<accession>F0R843</accession>
<feature type="transmembrane region" description="Helical" evidence="1">
    <location>
        <begin position="12"/>
        <end position="35"/>
    </location>
</feature>
<proteinExistence type="predicted"/>
<dbReference type="STRING" id="667015.Bacsa_2467"/>
<evidence type="ECO:0000313" key="3">
    <source>
        <dbReference type="Proteomes" id="UP000007486"/>
    </source>
</evidence>
<gene>
    <name evidence="2" type="ordered locus">Bacsa_2467</name>
</gene>
<keyword evidence="3" id="KW-1185">Reference proteome</keyword>
<dbReference type="Proteomes" id="UP000007486">
    <property type="component" value="Chromosome"/>
</dbReference>
<reference evidence="2 3" key="1">
    <citation type="journal article" date="2011" name="Stand. Genomic Sci.">
        <title>Complete genome sequence of Bacteroides salanitronis type strain (BL78).</title>
        <authorList>
            <person name="Gronow S."/>
            <person name="Held B."/>
            <person name="Lucas S."/>
            <person name="Lapidus A."/>
            <person name="Del Rio T.G."/>
            <person name="Nolan M."/>
            <person name="Tice H."/>
            <person name="Deshpande S."/>
            <person name="Cheng J.F."/>
            <person name="Pitluck S."/>
            <person name="Liolios K."/>
            <person name="Pagani I."/>
            <person name="Ivanova N."/>
            <person name="Mavromatis K."/>
            <person name="Pati A."/>
            <person name="Tapia R."/>
            <person name="Han C."/>
            <person name="Goodwin L."/>
            <person name="Chen A."/>
            <person name="Palaniappan K."/>
            <person name="Land M."/>
            <person name="Hauser L."/>
            <person name="Chang Y.J."/>
            <person name="Jeffries C.D."/>
            <person name="Brambilla E.M."/>
            <person name="Rohde M."/>
            <person name="Goker M."/>
            <person name="Detter J.C."/>
            <person name="Woyke T."/>
            <person name="Bristow J."/>
            <person name="Markowitz V."/>
            <person name="Hugenholtz P."/>
            <person name="Kyrpides N.C."/>
            <person name="Klenk H.P."/>
            <person name="Eisen J.A."/>
        </authorList>
    </citation>
    <scope>NUCLEOTIDE SEQUENCE [LARGE SCALE GENOMIC DNA]</scope>
    <source>
        <strain evidence="2 3">DSM 18170</strain>
    </source>
</reference>
<evidence type="ECO:0008006" key="4">
    <source>
        <dbReference type="Google" id="ProtNLM"/>
    </source>
</evidence>
<feature type="transmembrane region" description="Helical" evidence="1">
    <location>
        <begin position="74"/>
        <end position="93"/>
    </location>
</feature>
<organism evidence="2 3">
    <name type="scientific">Phocaeicola salanitronis (strain DSM 18170 / JCM 13657 / CCUG 60908 / BL78)</name>
    <name type="common">Bacteroides salanitronis</name>
    <dbReference type="NCBI Taxonomy" id="667015"/>
    <lineage>
        <taxon>Bacteria</taxon>
        <taxon>Pseudomonadati</taxon>
        <taxon>Bacteroidota</taxon>
        <taxon>Bacteroidia</taxon>
        <taxon>Bacteroidales</taxon>
        <taxon>Bacteroidaceae</taxon>
        <taxon>Phocaeicola</taxon>
    </lineage>
</organism>
<keyword evidence="1" id="KW-0812">Transmembrane</keyword>
<name>F0R843_PHOSB</name>
<dbReference type="EMBL" id="CP002530">
    <property type="protein sequence ID" value="ADY37006.1"/>
    <property type="molecule type" value="Genomic_DNA"/>
</dbReference>
<evidence type="ECO:0000256" key="1">
    <source>
        <dbReference type="SAM" id="Phobius"/>
    </source>
</evidence>
<feature type="transmembrane region" description="Helical" evidence="1">
    <location>
        <begin position="99"/>
        <end position="125"/>
    </location>
</feature>
<dbReference type="HOGENOM" id="CLU_1944430_0_0_10"/>
<keyword evidence="1" id="KW-1133">Transmembrane helix</keyword>
<dbReference type="KEGG" id="bsa:Bacsa_2467"/>
<evidence type="ECO:0000313" key="2">
    <source>
        <dbReference type="EMBL" id="ADY37006.1"/>
    </source>
</evidence>
<keyword evidence="1" id="KW-0472">Membrane</keyword>